<dbReference type="EMBL" id="WIGN01000266">
    <property type="protein sequence ID" value="KAF6802580.1"/>
    <property type="molecule type" value="Genomic_DNA"/>
</dbReference>
<dbReference type="AlphaFoldDB" id="A0A8H6MNL4"/>
<name>A0A8H6MNL4_9PEZI</name>
<feature type="compositionally biased region" description="Polar residues" evidence="1">
    <location>
        <begin position="39"/>
        <end position="52"/>
    </location>
</feature>
<feature type="compositionally biased region" description="Polar residues" evidence="1">
    <location>
        <begin position="226"/>
        <end position="237"/>
    </location>
</feature>
<reference evidence="2 3" key="1">
    <citation type="journal article" date="2020" name="Phytopathology">
        <title>Genome Sequence Resources of Colletotrichum truncatum, C. plurivorum, C. musicola, and C. sojae: Four Species Pathogenic to Soybean (Glycine max).</title>
        <authorList>
            <person name="Rogerio F."/>
            <person name="Boufleur T.R."/>
            <person name="Ciampi-Guillardi M."/>
            <person name="Sukno S.A."/>
            <person name="Thon M.R."/>
            <person name="Massola Junior N.S."/>
            <person name="Baroncelli R."/>
        </authorList>
    </citation>
    <scope>NUCLEOTIDE SEQUENCE [LARGE SCALE GENOMIC DNA]</scope>
    <source>
        <strain evidence="2 3">LFN0009</strain>
    </source>
</reference>
<feature type="compositionally biased region" description="Basic and acidic residues" evidence="1">
    <location>
        <begin position="1"/>
        <end position="13"/>
    </location>
</feature>
<dbReference type="Proteomes" id="UP000652219">
    <property type="component" value="Unassembled WGS sequence"/>
</dbReference>
<organism evidence="2 3">
    <name type="scientific">Colletotrichum sojae</name>
    <dbReference type="NCBI Taxonomy" id="2175907"/>
    <lineage>
        <taxon>Eukaryota</taxon>
        <taxon>Fungi</taxon>
        <taxon>Dikarya</taxon>
        <taxon>Ascomycota</taxon>
        <taxon>Pezizomycotina</taxon>
        <taxon>Sordariomycetes</taxon>
        <taxon>Hypocreomycetidae</taxon>
        <taxon>Glomerellales</taxon>
        <taxon>Glomerellaceae</taxon>
        <taxon>Colletotrichum</taxon>
        <taxon>Colletotrichum orchidearum species complex</taxon>
    </lineage>
</organism>
<keyword evidence="3" id="KW-1185">Reference proteome</keyword>
<sequence>MGLNHDLRRDSRHPTISPPRPRSHETAVLPNSEGIVTWPTKSRSLVPSSSPARYNLAAHRRPPRQITGPIDNPLALPRRHKTMPKRSSTSGPGLCPMDEPLSFGGPARGCTFPRDSDRKPDVVTFYRKALPDADAWDFELLLHAEVAFLGTPGPYRALALYQSRFGLGSSDSTFFNELLKQYPRVGKGEATINEASGSTTGALPLLSLPVPAVPRPALPTSKARPTRSSPHAKSSVRTGGPVVLRAVNAGSSPHVWSPTNASPTDAHRRRPRQPRALHADAAPNSPSIGAIAEGTTNLKPTTLEKPICSRNVLVPGILWCSMVPRTVAATRARSRRPCLEHAKQSFPTASKPAASIPLPSLVRTIQPNNLSSRERNRVLRIPSSHGEHYMPVMMDGGSQTWPLHLMRRLRLTGVGSLFPRGPFYALPFCVEQESEVVEQAEDGATSQVCGSWGGDGADDSPALETVLHRAGVHTAHTAALRSLARISRDFCLKPLRDRASLGRPFQDREGRVSSLLAQALPARPLEEWPRTALLPARRTPVALCETGRTMSRMNEVPQKTGTSRYSVALPTKDPHLSSLGCGDQASSPQEVVWQVPICLNRSLASPPTALHVAQQRVAHEPTTNYLGPQVRPLHSRRASFPSHLPPRPELTDIRGARAAMEAKKQLVKLSQGLRQEAALRGTDDYHVQAALRTLYKASANEILQTLKPAQSNTRKLHALLAVVRYCAGQCNEAAIRVFGPSAPEETISAIKERLNAGPTKPVRIILLPDDAKTRQTTFAIAHMITEPPGDRNVDETLPASLIPLLREVHKNLSDPRIGSYSSWDSKYVYWSISIHPDHRYIYTFDAPRSTTVTADQHATRRKEFCT</sequence>
<evidence type="ECO:0000313" key="2">
    <source>
        <dbReference type="EMBL" id="KAF6802580.1"/>
    </source>
</evidence>
<evidence type="ECO:0000313" key="3">
    <source>
        <dbReference type="Proteomes" id="UP000652219"/>
    </source>
</evidence>
<comment type="caution">
    <text evidence="2">The sequence shown here is derived from an EMBL/GenBank/DDBJ whole genome shotgun (WGS) entry which is preliminary data.</text>
</comment>
<proteinExistence type="predicted"/>
<accession>A0A8H6MNL4</accession>
<feature type="region of interest" description="Disordered" evidence="1">
    <location>
        <begin position="1"/>
        <end position="95"/>
    </location>
</feature>
<feature type="region of interest" description="Disordered" evidence="1">
    <location>
        <begin position="214"/>
        <end position="292"/>
    </location>
</feature>
<protein>
    <submittedName>
        <fullName evidence="2">Uncharacterized protein</fullName>
    </submittedName>
</protein>
<evidence type="ECO:0000256" key="1">
    <source>
        <dbReference type="SAM" id="MobiDB-lite"/>
    </source>
</evidence>
<gene>
    <name evidence="2" type="ORF">CSOJ01_11495</name>
</gene>